<dbReference type="AlphaFoldDB" id="E5AEV1"/>
<dbReference type="HOGENOM" id="CLU_1594844_0_0_1"/>
<reference evidence="3" key="1">
    <citation type="journal article" date="2011" name="Nat. Commun.">
        <title>Effector diversification within compartments of the Leptosphaeria maculans genome affected by Repeat-Induced Point mutations.</title>
        <authorList>
            <person name="Rouxel T."/>
            <person name="Grandaubert J."/>
            <person name="Hane J.K."/>
            <person name="Hoede C."/>
            <person name="van de Wouw A.P."/>
            <person name="Couloux A."/>
            <person name="Dominguez V."/>
            <person name="Anthouard V."/>
            <person name="Bally P."/>
            <person name="Bourras S."/>
            <person name="Cozijnsen A.J."/>
            <person name="Ciuffetti L.M."/>
            <person name="Degrave A."/>
            <person name="Dilmaghani A."/>
            <person name="Duret L."/>
            <person name="Fudal I."/>
            <person name="Goodwin S.B."/>
            <person name="Gout L."/>
            <person name="Glaser N."/>
            <person name="Linglin J."/>
            <person name="Kema G.H.J."/>
            <person name="Lapalu N."/>
            <person name="Lawrence C.B."/>
            <person name="May K."/>
            <person name="Meyer M."/>
            <person name="Ollivier B."/>
            <person name="Poulain J."/>
            <person name="Schoch C.L."/>
            <person name="Simon A."/>
            <person name="Spatafora J.W."/>
            <person name="Stachowiak A."/>
            <person name="Turgeon B.G."/>
            <person name="Tyler B.M."/>
            <person name="Vincent D."/>
            <person name="Weissenbach J."/>
            <person name="Amselem J."/>
            <person name="Quesneville H."/>
            <person name="Oliver R.P."/>
            <person name="Wincker P."/>
            <person name="Balesdent M.-H."/>
            <person name="Howlett B.J."/>
        </authorList>
    </citation>
    <scope>NUCLEOTIDE SEQUENCE [LARGE SCALE GENOMIC DNA]</scope>
    <source>
        <strain evidence="3">JN3 / isolate v23.1.3 / race Av1-4-5-6-7-8</strain>
    </source>
</reference>
<gene>
    <name evidence="2" type="ORF">LEMA_P005270.1</name>
</gene>
<proteinExistence type="predicted"/>
<dbReference type="GeneID" id="13290836"/>
<dbReference type="VEuPathDB" id="FungiDB:LEMA_P005270.1"/>
<feature type="region of interest" description="Disordered" evidence="1">
    <location>
        <begin position="120"/>
        <end position="167"/>
    </location>
</feature>
<protein>
    <submittedName>
        <fullName evidence="2">Predicted protein</fullName>
    </submittedName>
</protein>
<evidence type="ECO:0000313" key="3">
    <source>
        <dbReference type="Proteomes" id="UP000002668"/>
    </source>
</evidence>
<dbReference type="EMBL" id="FP929139">
    <property type="protein sequence ID" value="CBY01740.1"/>
    <property type="molecule type" value="Genomic_DNA"/>
</dbReference>
<dbReference type="InParanoid" id="E5AEV1"/>
<organism evidence="2 3">
    <name type="scientific">Leptosphaeria maculans (strain JN3 / isolate v23.1.3 / race Av1-4-5-6-7-8)</name>
    <name type="common">Blackleg fungus</name>
    <name type="synonym">Phoma lingam</name>
    <dbReference type="NCBI Taxonomy" id="985895"/>
    <lineage>
        <taxon>Eukaryota</taxon>
        <taxon>Fungi</taxon>
        <taxon>Dikarya</taxon>
        <taxon>Ascomycota</taxon>
        <taxon>Pezizomycotina</taxon>
        <taxon>Dothideomycetes</taxon>
        <taxon>Pleosporomycetidae</taxon>
        <taxon>Pleosporales</taxon>
        <taxon>Pleosporineae</taxon>
        <taxon>Leptosphaeriaceae</taxon>
        <taxon>Plenodomus</taxon>
        <taxon>Plenodomus lingam/Leptosphaeria maculans species complex</taxon>
    </lineage>
</organism>
<accession>E5AEV1</accession>
<keyword evidence="3" id="KW-1185">Reference proteome</keyword>
<dbReference type="Proteomes" id="UP000002668">
    <property type="component" value="Genome"/>
</dbReference>
<name>E5AEV1_LEPMJ</name>
<sequence length="167" mass="18458">MEMGIVWGDDPEDEDTLAVTDRILGATEGAALVADWQCPSSIEGIDQFNPRPPYLQDDISGVIDDVALVWRMLRSDIEVYHSGQVFYSSVGSSAEHLHALLWKHSGACLPKSTSWALSDDDKEDQWHMNIDTPTDETDELDTQSPHNPDPAHTPDFPNISLTTPEGV</sequence>
<evidence type="ECO:0000256" key="1">
    <source>
        <dbReference type="SAM" id="MobiDB-lite"/>
    </source>
</evidence>
<evidence type="ECO:0000313" key="2">
    <source>
        <dbReference type="EMBL" id="CBY01740.1"/>
    </source>
</evidence>